<dbReference type="PANTHER" id="PTHR20854:SF4">
    <property type="entry name" value="INOSITOL-1-MONOPHOSPHATASE-RELATED"/>
    <property type="match status" value="1"/>
</dbReference>
<evidence type="ECO:0000256" key="4">
    <source>
        <dbReference type="ARBA" id="ARBA00038103"/>
    </source>
</evidence>
<comment type="similarity">
    <text evidence="4">Belongs to the inositol monophosphatase superfamily. FBPase class 4 family.</text>
</comment>
<evidence type="ECO:0000256" key="1">
    <source>
        <dbReference type="ARBA" id="ARBA00001273"/>
    </source>
</evidence>
<feature type="binding site" evidence="5">
    <location>
        <position position="89"/>
    </location>
    <ligand>
        <name>Mg(2+)</name>
        <dbReference type="ChEBI" id="CHEBI:18420"/>
        <label>1</label>
        <note>catalytic</note>
    </ligand>
</feature>
<dbReference type="SUPFAM" id="SSF56655">
    <property type="entry name" value="Carbohydrate phosphatase"/>
    <property type="match status" value="1"/>
</dbReference>
<proteinExistence type="inferred from homology"/>
<protein>
    <recommendedName>
        <fullName evidence="2">fructose-bisphosphatase</fullName>
        <ecNumber evidence="2">3.1.3.11</ecNumber>
    </recommendedName>
</protein>
<comment type="cofactor">
    <cofactor evidence="5">
        <name>Mg(2+)</name>
        <dbReference type="ChEBI" id="CHEBI:18420"/>
    </cofactor>
</comment>
<dbReference type="KEGG" id="hlm:DV707_08790"/>
<feature type="binding site" evidence="5">
    <location>
        <position position="90"/>
    </location>
    <ligand>
        <name>Mg(2+)</name>
        <dbReference type="ChEBI" id="CHEBI:18420"/>
        <label>2</label>
    </ligand>
</feature>
<dbReference type="EMBL" id="FNVN01000003">
    <property type="protein sequence ID" value="SEG51853.1"/>
    <property type="molecule type" value="Genomic_DNA"/>
</dbReference>
<dbReference type="CDD" id="cd01637">
    <property type="entry name" value="IMPase_like"/>
    <property type="match status" value="1"/>
</dbReference>
<keyword evidence="8" id="KW-1185">Reference proteome</keyword>
<dbReference type="Proteomes" id="UP000236740">
    <property type="component" value="Unassembled WGS sequence"/>
</dbReference>
<evidence type="ECO:0000313" key="9">
    <source>
        <dbReference type="Proteomes" id="UP000296733"/>
    </source>
</evidence>
<dbReference type="PRINTS" id="PR00377">
    <property type="entry name" value="IMPHPHTASES"/>
</dbReference>
<reference evidence="7 8" key="1">
    <citation type="submission" date="2016-10" db="EMBL/GenBank/DDBJ databases">
        <authorList>
            <person name="de Groot N.N."/>
        </authorList>
    </citation>
    <scope>NUCLEOTIDE SEQUENCE [LARGE SCALE GENOMIC DNA]</scope>
    <source>
        <strain evidence="7 8">CGMCC 1.10331</strain>
    </source>
</reference>
<dbReference type="GO" id="GO:0008934">
    <property type="term" value="F:inositol monophosphate 1-phosphatase activity"/>
    <property type="evidence" value="ECO:0007669"/>
    <property type="project" value="TreeGrafter"/>
</dbReference>
<organism evidence="7 8">
    <name type="scientific">Halobellus limi</name>
    <dbReference type="NCBI Taxonomy" id="699433"/>
    <lineage>
        <taxon>Archaea</taxon>
        <taxon>Methanobacteriati</taxon>
        <taxon>Methanobacteriota</taxon>
        <taxon>Stenosarchaea group</taxon>
        <taxon>Halobacteria</taxon>
        <taxon>Halobacteriales</taxon>
        <taxon>Haloferacaceae</taxon>
        <taxon>Halobellus</taxon>
    </lineage>
</organism>
<accession>A0A1H6AT33</accession>
<sequence>MSDHAVDPPLLEAVAARAVRAGGDYLADAFRDVDVEAEYGTHDVKSAADRIAEDRALAVVEDAFPDHAVHGEESGRDGEHRYEWVVDPLDGTNNFAAGLPSFATAACVLEEGTPLVSAVYEPLPDSLYLARRGEGATVDGEPLAADSDLELPQGTVSFVVGLPAVRDDDHRAVAREVESAVDARCKRVVNTWSPCVDWGLLARGGLEGLVAYRPDVYEQYAGALLAEESGVIGRAFDIGAGGGDLQEAADPRATGVDGLYVAAPDRETCDRLVEAATEAL</sequence>
<evidence type="ECO:0000256" key="5">
    <source>
        <dbReference type="PIRSR" id="PIRSR600760-2"/>
    </source>
</evidence>
<keyword evidence="5" id="KW-0460">Magnesium</keyword>
<dbReference type="RefSeq" id="WP_103992191.1">
    <property type="nucleotide sequence ID" value="NZ_CP031311.1"/>
</dbReference>
<dbReference type="Pfam" id="PF00459">
    <property type="entry name" value="Inositol_P"/>
    <property type="match status" value="1"/>
</dbReference>
<dbReference type="EC" id="3.1.3.11" evidence="2"/>
<dbReference type="GO" id="GO:0042132">
    <property type="term" value="F:fructose 1,6-bisphosphate 1-phosphatase activity"/>
    <property type="evidence" value="ECO:0007669"/>
    <property type="project" value="UniProtKB-EC"/>
</dbReference>
<dbReference type="EMBL" id="CP031311">
    <property type="protein sequence ID" value="QCC47748.1"/>
    <property type="molecule type" value="Genomic_DNA"/>
</dbReference>
<evidence type="ECO:0000313" key="6">
    <source>
        <dbReference type="EMBL" id="QCC47748.1"/>
    </source>
</evidence>
<comment type="catalytic activity">
    <reaction evidence="1">
        <text>beta-D-fructose 1,6-bisphosphate + H2O = beta-D-fructose 6-phosphate + phosphate</text>
        <dbReference type="Rhea" id="RHEA:11064"/>
        <dbReference type="ChEBI" id="CHEBI:15377"/>
        <dbReference type="ChEBI" id="CHEBI:32966"/>
        <dbReference type="ChEBI" id="CHEBI:43474"/>
        <dbReference type="ChEBI" id="CHEBI:57634"/>
        <dbReference type="EC" id="3.1.3.11"/>
    </reaction>
</comment>
<dbReference type="GO" id="GO:0046872">
    <property type="term" value="F:metal ion binding"/>
    <property type="evidence" value="ECO:0007669"/>
    <property type="project" value="UniProtKB-KW"/>
</dbReference>
<keyword evidence="5" id="KW-0479">Metal-binding</keyword>
<dbReference type="GO" id="GO:0006020">
    <property type="term" value="P:inositol metabolic process"/>
    <property type="evidence" value="ECO:0007669"/>
    <property type="project" value="TreeGrafter"/>
</dbReference>
<feature type="binding site" evidence="5">
    <location>
        <position position="72"/>
    </location>
    <ligand>
        <name>Mg(2+)</name>
        <dbReference type="ChEBI" id="CHEBI:18420"/>
        <label>1</label>
        <note>catalytic</note>
    </ligand>
</feature>
<gene>
    <name evidence="6" type="ORF">DV707_08790</name>
    <name evidence="7" type="ORF">SAMN04488133_2503</name>
</gene>
<dbReference type="Proteomes" id="UP000296733">
    <property type="component" value="Chromosome"/>
</dbReference>
<dbReference type="GO" id="GO:0007165">
    <property type="term" value="P:signal transduction"/>
    <property type="evidence" value="ECO:0007669"/>
    <property type="project" value="TreeGrafter"/>
</dbReference>
<evidence type="ECO:0000256" key="3">
    <source>
        <dbReference type="ARBA" id="ARBA00023277"/>
    </source>
</evidence>
<name>A0A1H6AT33_9EURY</name>
<evidence type="ECO:0000256" key="2">
    <source>
        <dbReference type="ARBA" id="ARBA00013093"/>
    </source>
</evidence>
<dbReference type="GeneID" id="39858182"/>
<evidence type="ECO:0000313" key="7">
    <source>
        <dbReference type="EMBL" id="SEG51853.1"/>
    </source>
</evidence>
<dbReference type="InterPro" id="IPR000760">
    <property type="entry name" value="Inositol_monophosphatase-like"/>
</dbReference>
<reference evidence="6 9" key="2">
    <citation type="journal article" date="2019" name="Nat. Commun.">
        <title>A new type of DNA phosphorothioation-based antiviral system in archaea.</title>
        <authorList>
            <person name="Xiong L."/>
            <person name="Liu S."/>
            <person name="Chen S."/>
            <person name="Xiao Y."/>
            <person name="Zhu B."/>
            <person name="Gao Y."/>
            <person name="Zhang Y."/>
            <person name="Chen B."/>
            <person name="Luo J."/>
            <person name="Deng Z."/>
            <person name="Chen X."/>
            <person name="Wang L."/>
            <person name="Chen S."/>
        </authorList>
    </citation>
    <scope>NUCLEOTIDE SEQUENCE [LARGE SCALE GENOMIC DNA]</scope>
    <source>
        <strain evidence="6 9">CGMCC 1.10331</strain>
    </source>
</reference>
<dbReference type="Gene3D" id="3.40.190.80">
    <property type="match status" value="1"/>
</dbReference>
<dbReference type="Gene3D" id="3.30.540.10">
    <property type="entry name" value="Fructose-1,6-Bisphosphatase, subunit A, domain 1"/>
    <property type="match status" value="1"/>
</dbReference>
<feature type="binding site" evidence="5">
    <location>
        <position position="87"/>
    </location>
    <ligand>
        <name>Mg(2+)</name>
        <dbReference type="ChEBI" id="CHEBI:18420"/>
        <label>1</label>
        <note>catalytic</note>
    </ligand>
</feature>
<dbReference type="AlphaFoldDB" id="A0A1H6AT33"/>
<evidence type="ECO:0000313" key="8">
    <source>
        <dbReference type="Proteomes" id="UP000236740"/>
    </source>
</evidence>
<dbReference type="OrthoDB" id="58111at2157"/>
<keyword evidence="3" id="KW-0119">Carbohydrate metabolism</keyword>
<dbReference type="PANTHER" id="PTHR20854">
    <property type="entry name" value="INOSITOL MONOPHOSPHATASE"/>
    <property type="match status" value="1"/>
</dbReference>